<dbReference type="AlphaFoldDB" id="A0A5M5PTH2"/>
<evidence type="ECO:0000313" key="3">
    <source>
        <dbReference type="Proteomes" id="UP000479773"/>
    </source>
</evidence>
<protein>
    <submittedName>
        <fullName evidence="2">Cupin fold metalloprotein, WbuC family</fullName>
    </submittedName>
</protein>
<dbReference type="EMBL" id="VWEQ01000001">
    <property type="protein sequence ID" value="KAA4756204.1"/>
    <property type="molecule type" value="Genomic_DNA"/>
</dbReference>
<organism evidence="2 3">
    <name type="scientific">Bacteroides fragilis</name>
    <dbReference type="NCBI Taxonomy" id="817"/>
    <lineage>
        <taxon>Bacteria</taxon>
        <taxon>Pseudomonadati</taxon>
        <taxon>Bacteroidota</taxon>
        <taxon>Bacteroidia</taxon>
        <taxon>Bacteroidales</taxon>
        <taxon>Bacteroidaceae</taxon>
        <taxon>Bacteroides</taxon>
    </lineage>
</organism>
<proteinExistence type="predicted"/>
<evidence type="ECO:0000259" key="1">
    <source>
        <dbReference type="Pfam" id="PF19480"/>
    </source>
</evidence>
<name>A0A5M5PTH2_BACFG</name>
<comment type="caution">
    <text evidence="2">The sequence shown here is derived from an EMBL/GenBank/DDBJ whole genome shotgun (WGS) entry which is preliminary data.</text>
</comment>
<dbReference type="NCBIfam" id="TIGR04366">
    <property type="entry name" value="cupin_WbuC"/>
    <property type="match status" value="1"/>
</dbReference>
<feature type="domain" description="Cupin fold metalloprotein WbuC cupin" evidence="1">
    <location>
        <begin position="3"/>
        <end position="60"/>
    </location>
</feature>
<dbReference type="Pfam" id="PF19480">
    <property type="entry name" value="DUF6016"/>
    <property type="match status" value="1"/>
</dbReference>
<dbReference type="InterPro" id="IPR046058">
    <property type="entry name" value="WbuC_cupin"/>
</dbReference>
<reference evidence="2 3" key="1">
    <citation type="journal article" date="2019" name="Nat. Med.">
        <title>A library of human gut bacterial isolates paired with longitudinal multiomics data enables mechanistic microbiome research.</title>
        <authorList>
            <person name="Poyet M."/>
            <person name="Groussin M."/>
            <person name="Gibbons S.M."/>
            <person name="Avila-Pacheco J."/>
            <person name="Jiang X."/>
            <person name="Kearney S.M."/>
            <person name="Perrotta A.R."/>
            <person name="Berdy B."/>
            <person name="Zhao S."/>
            <person name="Lieberman T.D."/>
            <person name="Swanson P.K."/>
            <person name="Smith M."/>
            <person name="Roesemann S."/>
            <person name="Alexander J.E."/>
            <person name="Rich S.A."/>
            <person name="Livny J."/>
            <person name="Vlamakis H."/>
            <person name="Clish C."/>
            <person name="Bullock K."/>
            <person name="Deik A."/>
            <person name="Scott J."/>
            <person name="Pierce K.A."/>
            <person name="Xavier R.J."/>
            <person name="Alm E.J."/>
        </authorList>
    </citation>
    <scope>NUCLEOTIDE SEQUENCE [LARGE SCALE GENOMIC DNA]</scope>
    <source>
        <strain evidence="2 3">BIOML-A106</strain>
    </source>
</reference>
<evidence type="ECO:0000313" key="2">
    <source>
        <dbReference type="EMBL" id="KAA4756204.1"/>
    </source>
</evidence>
<dbReference type="InterPro" id="IPR027565">
    <property type="entry name" value="Cupin_WbuC"/>
</dbReference>
<gene>
    <name evidence="2" type="ORF">F3B44_00160</name>
</gene>
<accession>A0A5M5PTH2</accession>
<dbReference type="Proteomes" id="UP000479773">
    <property type="component" value="Unassembled WGS sequence"/>
</dbReference>
<sequence>MVIDSNVIDTLLREATASSRLRLNLNLRNNGERQSQRMLNGLQLGTILPIHRHHRGERWGVYTAD</sequence>